<evidence type="ECO:0000313" key="2">
    <source>
        <dbReference type="EMBL" id="BAU53720.1"/>
    </source>
</evidence>
<dbReference type="Gene3D" id="2.60.120.10">
    <property type="entry name" value="Jelly Rolls"/>
    <property type="match status" value="1"/>
</dbReference>
<proteinExistence type="predicted"/>
<dbReference type="AlphaFoldDB" id="A0A0X8X139"/>
<accession>A0A0X8X139</accession>
<evidence type="ECO:0000259" key="1">
    <source>
        <dbReference type="PROSITE" id="PS50042"/>
    </source>
</evidence>
<dbReference type="PROSITE" id="PS50042">
    <property type="entry name" value="CNMP_BINDING_3"/>
    <property type="match status" value="1"/>
</dbReference>
<feature type="domain" description="Cyclic nucleotide-binding" evidence="1">
    <location>
        <begin position="43"/>
        <end position="139"/>
    </location>
</feature>
<gene>
    <name evidence="2" type="ORF">MgSA37_01890</name>
</gene>
<evidence type="ECO:0000313" key="3">
    <source>
        <dbReference type="Proteomes" id="UP000218263"/>
    </source>
</evidence>
<dbReference type="CDD" id="cd00038">
    <property type="entry name" value="CAP_ED"/>
    <property type="match status" value="1"/>
</dbReference>
<name>A0A0X8X139_9SPHI</name>
<organism evidence="2 3">
    <name type="scientific">Mucilaginibacter gotjawali</name>
    <dbReference type="NCBI Taxonomy" id="1550579"/>
    <lineage>
        <taxon>Bacteria</taxon>
        <taxon>Pseudomonadati</taxon>
        <taxon>Bacteroidota</taxon>
        <taxon>Sphingobacteriia</taxon>
        <taxon>Sphingobacteriales</taxon>
        <taxon>Sphingobacteriaceae</taxon>
        <taxon>Mucilaginibacter</taxon>
    </lineage>
</organism>
<dbReference type="KEGG" id="mgot:MgSA37_01890"/>
<reference evidence="2 3" key="1">
    <citation type="submission" date="2015-12" db="EMBL/GenBank/DDBJ databases">
        <title>Genome sequence of Mucilaginibacter gotjawali.</title>
        <authorList>
            <person name="Lee J.S."/>
            <person name="Lee K.C."/>
            <person name="Kim K.K."/>
            <person name="Lee B.W."/>
        </authorList>
    </citation>
    <scope>NUCLEOTIDE SEQUENCE [LARGE SCALE GENOMIC DNA]</scope>
    <source>
        <strain evidence="2 3">SA3-7</strain>
    </source>
</reference>
<dbReference type="InterPro" id="IPR014710">
    <property type="entry name" value="RmlC-like_jellyroll"/>
</dbReference>
<protein>
    <submittedName>
        <fullName evidence="2">Cyclic nucleotide-binding domain protein</fullName>
    </submittedName>
</protein>
<dbReference type="InterPro" id="IPR000595">
    <property type="entry name" value="cNMP-bd_dom"/>
</dbReference>
<dbReference type="Proteomes" id="UP000218263">
    <property type="component" value="Chromosome"/>
</dbReference>
<dbReference type="InterPro" id="IPR018490">
    <property type="entry name" value="cNMP-bd_dom_sf"/>
</dbReference>
<keyword evidence="3" id="KW-1185">Reference proteome</keyword>
<dbReference type="SUPFAM" id="SSF51206">
    <property type="entry name" value="cAMP-binding domain-like"/>
    <property type="match status" value="1"/>
</dbReference>
<dbReference type="Pfam" id="PF00027">
    <property type="entry name" value="cNMP_binding"/>
    <property type="match status" value="1"/>
</dbReference>
<dbReference type="EMBL" id="AP017313">
    <property type="protein sequence ID" value="BAU53720.1"/>
    <property type="molecule type" value="Genomic_DNA"/>
</dbReference>
<sequence>MCACCVFLALIRFKINTNVVGNIKRIPKMINRLFNSIQRVIPLSPAEIDTVTALFKEKTYKKGDFFLEEGRICKQVGFVAKGLMRFYINQDGEEKIYDFSQENEFVCNYESFLPQVPSSKNIQALEDSVVFVISHADLQLFYANVRGGERFGRIAIEAVFVKLLQDISSLYAETPELRYERFLKNHADLQQRISQYHIASFVGVKPQSLSRIRKRIFTQF</sequence>